<evidence type="ECO:0000313" key="3">
    <source>
        <dbReference type="Proteomes" id="UP000003178"/>
    </source>
</evidence>
<name>B6FZM5_PEPHT</name>
<evidence type="ECO:0000256" key="1">
    <source>
        <dbReference type="SAM" id="Phobius"/>
    </source>
</evidence>
<dbReference type="OrthoDB" id="1701852at2"/>
<protein>
    <submittedName>
        <fullName evidence="2">Lantibiotic protection ABC transporter permease subunit, MutG family</fullName>
    </submittedName>
</protein>
<feature type="transmembrane region" description="Helical" evidence="1">
    <location>
        <begin position="223"/>
        <end position="243"/>
    </location>
</feature>
<evidence type="ECO:0000313" key="2">
    <source>
        <dbReference type="EMBL" id="EEA84969.1"/>
    </source>
</evidence>
<keyword evidence="1" id="KW-0472">Membrane</keyword>
<sequence>MISFLEVEWLKTRRSLIRWIVFLSPIIISGCAVSYLIYRKDISNYTIYQSFFSIWSACIIPIGVGIITGYLIYEENLSNSFNIILSNGINRKKFYLAKFLFSIIAQAVCTFLAVIILCLGMNVLNSNNLDIALFLKASLFSIIGTLPIMAIHLIISFIFGMGASIGAGICGFLVATLIGTTAIGDNIWMFVPWSYTVKMSMIPYILQMNNTELLAQIQSQINLLFLLSIILSAIFLIVGVIWYNNCEIRDNRGD</sequence>
<feature type="transmembrane region" description="Helical" evidence="1">
    <location>
        <begin position="50"/>
        <end position="73"/>
    </location>
</feature>
<reference evidence="2 3" key="2">
    <citation type="submission" date="2008-10" db="EMBL/GenBank/DDBJ databases">
        <title>Draft genome sequence of Clostridium hiranonis (DSM 13275).</title>
        <authorList>
            <person name="Sudarsanam P."/>
            <person name="Ley R."/>
            <person name="Guruge J."/>
            <person name="Turnbaugh P.J."/>
            <person name="Mahowald M."/>
            <person name="Liep D."/>
            <person name="Gordon J."/>
        </authorList>
    </citation>
    <scope>NUCLEOTIDE SEQUENCE [LARGE SCALE GENOMIC DNA]</scope>
    <source>
        <strain evidence="2 3">DSM 13275</strain>
    </source>
</reference>
<proteinExistence type="predicted"/>
<dbReference type="EMBL" id="ABWP01000058">
    <property type="protein sequence ID" value="EEA84969.1"/>
    <property type="molecule type" value="Genomic_DNA"/>
</dbReference>
<gene>
    <name evidence="2" type="ORF">CLOHIR_01329</name>
</gene>
<reference evidence="2 3" key="1">
    <citation type="submission" date="2008-09" db="EMBL/GenBank/DDBJ databases">
        <authorList>
            <person name="Fulton L."/>
            <person name="Clifton S."/>
            <person name="Fulton B."/>
            <person name="Xu J."/>
            <person name="Minx P."/>
            <person name="Pepin K.H."/>
            <person name="Johnson M."/>
            <person name="Thiruvilangam P."/>
            <person name="Bhonagiri V."/>
            <person name="Nash W.E."/>
            <person name="Mardis E.R."/>
            <person name="Wilson R.K."/>
        </authorList>
    </citation>
    <scope>NUCLEOTIDE SEQUENCE [LARGE SCALE GENOMIC DNA]</scope>
    <source>
        <strain evidence="2 3">DSM 13275</strain>
    </source>
</reference>
<accession>B6FZM5</accession>
<feature type="transmembrane region" description="Helical" evidence="1">
    <location>
        <begin position="133"/>
        <end position="159"/>
    </location>
</feature>
<feature type="transmembrane region" description="Helical" evidence="1">
    <location>
        <begin position="16"/>
        <end position="38"/>
    </location>
</feature>
<dbReference type="Proteomes" id="UP000003178">
    <property type="component" value="Unassembled WGS sequence"/>
</dbReference>
<feature type="transmembrane region" description="Helical" evidence="1">
    <location>
        <begin position="99"/>
        <end position="121"/>
    </location>
</feature>
<dbReference type="RefSeq" id="WP_006440250.1">
    <property type="nucleotide sequence ID" value="NZ_DS995356.1"/>
</dbReference>
<comment type="caution">
    <text evidence="2">The sequence shown here is derived from an EMBL/GenBank/DDBJ whole genome shotgun (WGS) entry which is preliminary data.</text>
</comment>
<dbReference type="CDD" id="cd21808">
    <property type="entry name" value="ABC-2_lan_permease_MutG"/>
    <property type="match status" value="1"/>
</dbReference>
<dbReference type="Pfam" id="PF12730">
    <property type="entry name" value="ABC2_membrane_4"/>
    <property type="match status" value="1"/>
</dbReference>
<organism evidence="2 3">
    <name type="scientific">Peptacetobacter hiranonis (strain DSM 13275 / JCM 10541 / KCTC 15199 / TO-931)</name>
    <name type="common">Clostridium hiranonis</name>
    <dbReference type="NCBI Taxonomy" id="500633"/>
    <lineage>
        <taxon>Bacteria</taxon>
        <taxon>Bacillati</taxon>
        <taxon>Bacillota</taxon>
        <taxon>Clostridia</taxon>
        <taxon>Peptostreptococcales</taxon>
        <taxon>Peptostreptococcaceae</taxon>
        <taxon>Peptacetobacter</taxon>
    </lineage>
</organism>
<dbReference type="HOGENOM" id="CLU_077103_0_1_9"/>
<feature type="transmembrane region" description="Helical" evidence="1">
    <location>
        <begin position="165"/>
        <end position="191"/>
    </location>
</feature>
<keyword evidence="3" id="KW-1185">Reference proteome</keyword>
<dbReference type="eggNOG" id="COG4200">
    <property type="taxonomic scope" value="Bacteria"/>
</dbReference>
<keyword evidence="1" id="KW-1133">Transmembrane helix</keyword>
<dbReference type="NCBIfam" id="TIGR03733">
    <property type="entry name" value="lanti_perm_MutG"/>
    <property type="match status" value="1"/>
</dbReference>
<dbReference type="STRING" id="500633.CLOHIR_01329"/>
<dbReference type="InterPro" id="IPR022294">
    <property type="entry name" value="ABC-transptr_permeasesu"/>
</dbReference>
<dbReference type="AlphaFoldDB" id="B6FZM5"/>
<keyword evidence="1" id="KW-0812">Transmembrane</keyword>